<dbReference type="EMBL" id="JBFXLQ010000005">
    <property type="protein sequence ID" value="KAL2870798.1"/>
    <property type="molecule type" value="Genomic_DNA"/>
</dbReference>
<feature type="compositionally biased region" description="Low complexity" evidence="1">
    <location>
        <begin position="17"/>
        <end position="30"/>
    </location>
</feature>
<evidence type="ECO:0000313" key="2">
    <source>
        <dbReference type="EMBL" id="KAL2870798.1"/>
    </source>
</evidence>
<proteinExistence type="predicted"/>
<accession>A0ABR4M1W5</accession>
<feature type="region of interest" description="Disordered" evidence="1">
    <location>
        <begin position="1"/>
        <end position="34"/>
    </location>
</feature>
<evidence type="ECO:0000256" key="1">
    <source>
        <dbReference type="SAM" id="MobiDB-lite"/>
    </source>
</evidence>
<gene>
    <name evidence="2" type="ORF">BJX67DRAFT_248048</name>
</gene>
<dbReference type="GeneID" id="98141291"/>
<evidence type="ECO:0000313" key="3">
    <source>
        <dbReference type="Proteomes" id="UP001610432"/>
    </source>
</evidence>
<reference evidence="2 3" key="1">
    <citation type="submission" date="2024-07" db="EMBL/GenBank/DDBJ databases">
        <title>Section-level genome sequencing and comparative genomics of Aspergillus sections Usti and Cavernicolus.</title>
        <authorList>
            <consortium name="Lawrence Berkeley National Laboratory"/>
            <person name="Nybo J.L."/>
            <person name="Vesth T.C."/>
            <person name="Theobald S."/>
            <person name="Frisvad J.C."/>
            <person name="Larsen T.O."/>
            <person name="Kjaerboelling I."/>
            <person name="Rothschild-Mancinelli K."/>
            <person name="Lyhne E.K."/>
            <person name="Kogle M.E."/>
            <person name="Barry K."/>
            <person name="Clum A."/>
            <person name="Na H."/>
            <person name="Ledsgaard L."/>
            <person name="Lin J."/>
            <person name="Lipzen A."/>
            <person name="Kuo A."/>
            <person name="Riley R."/>
            <person name="Mondo S."/>
            <person name="Labutti K."/>
            <person name="Haridas S."/>
            <person name="Pangalinan J."/>
            <person name="Salamov A.A."/>
            <person name="Simmons B.A."/>
            <person name="Magnuson J.K."/>
            <person name="Chen J."/>
            <person name="Drula E."/>
            <person name="Henrissat B."/>
            <person name="Wiebenga A."/>
            <person name="Lubbers R.J."/>
            <person name="Gomes A.C."/>
            <person name="Macurrencykelacurrency M.R."/>
            <person name="Stajich J."/>
            <person name="Grigoriev I.V."/>
            <person name="Mortensen U.H."/>
            <person name="De Vries R.P."/>
            <person name="Baker S.E."/>
            <person name="Andersen M.R."/>
        </authorList>
    </citation>
    <scope>NUCLEOTIDE SEQUENCE [LARGE SCALE GENOMIC DNA]</scope>
    <source>
        <strain evidence="2 3">CBS 449.75</strain>
    </source>
</reference>
<organism evidence="2 3">
    <name type="scientific">Aspergillus lucknowensis</name>
    <dbReference type="NCBI Taxonomy" id="176173"/>
    <lineage>
        <taxon>Eukaryota</taxon>
        <taxon>Fungi</taxon>
        <taxon>Dikarya</taxon>
        <taxon>Ascomycota</taxon>
        <taxon>Pezizomycotina</taxon>
        <taxon>Eurotiomycetes</taxon>
        <taxon>Eurotiomycetidae</taxon>
        <taxon>Eurotiales</taxon>
        <taxon>Aspergillaceae</taxon>
        <taxon>Aspergillus</taxon>
        <taxon>Aspergillus subgen. Nidulantes</taxon>
    </lineage>
</organism>
<dbReference type="Proteomes" id="UP001610432">
    <property type="component" value="Unassembled WGS sequence"/>
</dbReference>
<name>A0ABR4M1W5_9EURO</name>
<protein>
    <submittedName>
        <fullName evidence="2">Uncharacterized protein</fullName>
    </submittedName>
</protein>
<sequence length="200" mass="22266">MLSPAAPNKQRRTSLNGPGSPSSSTRQSSTCHRNEEGTCFPVSRSVLHIWQVSRGCQEAYRSQKIQYEDGHVSGAEEHGGVPKVHHGLDLLLPFSDKLSLKVPGEFCDLLFCESSARQVSHCKIVQVAETGPPRQYLFSGTQSALTTNYREMFWRPVHDRLRVDMTPPILIGRYGIIPVTIVFSECLILKTTIALIVFEA</sequence>
<dbReference type="RefSeq" id="XP_070889777.1">
    <property type="nucleotide sequence ID" value="XM_071026219.1"/>
</dbReference>
<keyword evidence="3" id="KW-1185">Reference proteome</keyword>
<comment type="caution">
    <text evidence="2">The sequence shown here is derived from an EMBL/GenBank/DDBJ whole genome shotgun (WGS) entry which is preliminary data.</text>
</comment>